<name>A0A8J2LEW0_9HEXA</name>
<dbReference type="Proteomes" id="UP000708208">
    <property type="component" value="Unassembled WGS sequence"/>
</dbReference>
<feature type="non-terminal residue" evidence="1">
    <location>
        <position position="1"/>
    </location>
</feature>
<gene>
    <name evidence="1" type="ORF">AFUS01_LOCUS40783</name>
</gene>
<accession>A0A8J2LEW0</accession>
<evidence type="ECO:0000313" key="1">
    <source>
        <dbReference type="EMBL" id="CAG7831019.1"/>
    </source>
</evidence>
<dbReference type="EMBL" id="CAJVCH010558528">
    <property type="protein sequence ID" value="CAG7831019.1"/>
    <property type="molecule type" value="Genomic_DNA"/>
</dbReference>
<sequence length="82" mass="9220">MTNVFKILIQHHVKTREKSSVRDITDVYMDKVEHTDPTSDSFFAGGDSLQYVYTGLFSAASDSTSTSLEWLIMFIASKPVVQ</sequence>
<evidence type="ECO:0000313" key="2">
    <source>
        <dbReference type="Proteomes" id="UP000708208"/>
    </source>
</evidence>
<dbReference type="AlphaFoldDB" id="A0A8J2LEW0"/>
<organism evidence="1 2">
    <name type="scientific">Allacma fusca</name>
    <dbReference type="NCBI Taxonomy" id="39272"/>
    <lineage>
        <taxon>Eukaryota</taxon>
        <taxon>Metazoa</taxon>
        <taxon>Ecdysozoa</taxon>
        <taxon>Arthropoda</taxon>
        <taxon>Hexapoda</taxon>
        <taxon>Collembola</taxon>
        <taxon>Symphypleona</taxon>
        <taxon>Sminthuridae</taxon>
        <taxon>Allacma</taxon>
    </lineage>
</organism>
<comment type="caution">
    <text evidence="1">The sequence shown here is derived from an EMBL/GenBank/DDBJ whole genome shotgun (WGS) entry which is preliminary data.</text>
</comment>
<keyword evidence="2" id="KW-1185">Reference proteome</keyword>
<proteinExistence type="predicted"/>
<protein>
    <submittedName>
        <fullName evidence="1">Uncharacterized protein</fullName>
    </submittedName>
</protein>
<reference evidence="1" key="1">
    <citation type="submission" date="2021-06" db="EMBL/GenBank/DDBJ databases">
        <authorList>
            <person name="Hodson N. C."/>
            <person name="Mongue J. A."/>
            <person name="Jaron S. K."/>
        </authorList>
    </citation>
    <scope>NUCLEOTIDE SEQUENCE</scope>
</reference>